<reference evidence="5" key="1">
    <citation type="submission" date="2016-11" db="UniProtKB">
        <authorList>
            <consortium name="WormBaseParasite"/>
        </authorList>
    </citation>
    <scope>IDENTIFICATION</scope>
</reference>
<dbReference type="WBParaSite" id="Csp11.Scaffold629.g8710.t1">
    <property type="protein sequence ID" value="Csp11.Scaffold629.g8710.t1"/>
    <property type="gene ID" value="Csp11.Scaffold629.g8710"/>
</dbReference>
<feature type="domain" description="Serine/threonine specific protein phosphatases" evidence="3">
    <location>
        <begin position="415"/>
        <end position="420"/>
    </location>
</feature>
<dbReference type="InterPro" id="IPR004843">
    <property type="entry name" value="Calcineurin-like_PHP"/>
</dbReference>
<sequence length="485" mass="55612">MSTLGPSTSSSSSTPNEESLTEIMLPVSEEAESPISRESYPIWKAMQPDDLFDLSMCSDESKKQVPSLQFGVTRLEFNDGQFRVFVANRSFDTDETKIEVAMNESYFSSKIRRITNYFRSRKWPMIRNRTINGVTYEIEKSVHNDIEDEWIHDGSRYRCINFRKEFIVYTHDISSTFKDLLNHLFFVFPNSTRLFSLDLRGIRTENFDIPRDLLDNYEQCLRCQCVSIKILTEEFVEQAHRILEKMQDLKNLKLDLAKELNDANLYKISEADEIGFKLSDLIKRLLKVGQAKAVVLKHTEIHILLNRALKYYMCPPDRKPGTTVPPPPSASATTSMTPPKSPAIPLLELQAPMNICGDTHGQYNDLLRIFNSCGAPTKSQYLFLGDYIDRGRHSLEVIVLLFALKLAVPRKVHLLRGNHELKAINKNYGFYAELKARFRFMSADTADGLYTHFNQVFSYMPLAAVVSKRILCMHGDTSDSPKIPD</sequence>
<dbReference type="Gene3D" id="3.60.21.10">
    <property type="match status" value="1"/>
</dbReference>
<accession>A0A1I7UF76</accession>
<dbReference type="GO" id="GO:0005737">
    <property type="term" value="C:cytoplasm"/>
    <property type="evidence" value="ECO:0007669"/>
    <property type="project" value="TreeGrafter"/>
</dbReference>
<evidence type="ECO:0000313" key="5">
    <source>
        <dbReference type="WBParaSite" id="Csp11.Scaffold629.g8710.t1"/>
    </source>
</evidence>
<dbReference type="InterPro" id="IPR029052">
    <property type="entry name" value="Metallo-depent_PP-like"/>
</dbReference>
<evidence type="ECO:0000256" key="2">
    <source>
        <dbReference type="SAM" id="MobiDB-lite"/>
    </source>
</evidence>
<comment type="similarity">
    <text evidence="1">Belongs to the PPP phosphatase family.</text>
</comment>
<keyword evidence="1" id="KW-0378">Hydrolase</keyword>
<proteinExistence type="inferred from homology"/>
<dbReference type="EC" id="3.1.3.16" evidence="1"/>
<dbReference type="Proteomes" id="UP000095282">
    <property type="component" value="Unplaced"/>
</dbReference>
<dbReference type="PRINTS" id="PR00114">
    <property type="entry name" value="STPHPHTASE"/>
</dbReference>
<dbReference type="InterPro" id="IPR050341">
    <property type="entry name" value="PP1_catalytic_subunit"/>
</dbReference>
<dbReference type="SMART" id="SM00156">
    <property type="entry name" value="PP2Ac"/>
    <property type="match status" value="1"/>
</dbReference>
<dbReference type="SUPFAM" id="SSF56300">
    <property type="entry name" value="Metallo-dependent phosphatases"/>
    <property type="match status" value="1"/>
</dbReference>
<dbReference type="AlphaFoldDB" id="A0A1I7UF76"/>
<dbReference type="PANTHER" id="PTHR11668:SF491">
    <property type="entry name" value="SERINE_THREONINE-PROTEIN PHOSPHATASE"/>
    <property type="match status" value="1"/>
</dbReference>
<organism evidence="4 5">
    <name type="scientific">Caenorhabditis tropicalis</name>
    <dbReference type="NCBI Taxonomy" id="1561998"/>
    <lineage>
        <taxon>Eukaryota</taxon>
        <taxon>Metazoa</taxon>
        <taxon>Ecdysozoa</taxon>
        <taxon>Nematoda</taxon>
        <taxon>Chromadorea</taxon>
        <taxon>Rhabditida</taxon>
        <taxon>Rhabditina</taxon>
        <taxon>Rhabditomorpha</taxon>
        <taxon>Rhabditoidea</taxon>
        <taxon>Rhabditidae</taxon>
        <taxon>Peloderinae</taxon>
        <taxon>Caenorhabditis</taxon>
    </lineage>
</organism>
<dbReference type="GO" id="GO:0005634">
    <property type="term" value="C:nucleus"/>
    <property type="evidence" value="ECO:0007669"/>
    <property type="project" value="TreeGrafter"/>
</dbReference>
<comment type="catalytic activity">
    <reaction evidence="1">
        <text>O-phospho-L-threonyl-[protein] + H2O = L-threonyl-[protein] + phosphate</text>
        <dbReference type="Rhea" id="RHEA:47004"/>
        <dbReference type="Rhea" id="RHEA-COMP:11060"/>
        <dbReference type="Rhea" id="RHEA-COMP:11605"/>
        <dbReference type="ChEBI" id="CHEBI:15377"/>
        <dbReference type="ChEBI" id="CHEBI:30013"/>
        <dbReference type="ChEBI" id="CHEBI:43474"/>
        <dbReference type="ChEBI" id="CHEBI:61977"/>
        <dbReference type="EC" id="3.1.3.16"/>
    </reaction>
</comment>
<dbReference type="Pfam" id="PF00149">
    <property type="entry name" value="Metallophos"/>
    <property type="match status" value="1"/>
</dbReference>
<feature type="region of interest" description="Disordered" evidence="2">
    <location>
        <begin position="1"/>
        <end position="21"/>
    </location>
</feature>
<evidence type="ECO:0000256" key="1">
    <source>
        <dbReference type="RuleBase" id="RU004273"/>
    </source>
</evidence>
<dbReference type="eggNOG" id="KOG0374">
    <property type="taxonomic scope" value="Eukaryota"/>
</dbReference>
<dbReference type="GO" id="GO:0004722">
    <property type="term" value="F:protein serine/threonine phosphatase activity"/>
    <property type="evidence" value="ECO:0007669"/>
    <property type="project" value="UniProtKB-EC"/>
</dbReference>
<evidence type="ECO:0000313" key="4">
    <source>
        <dbReference type="Proteomes" id="UP000095282"/>
    </source>
</evidence>
<dbReference type="PANTHER" id="PTHR11668">
    <property type="entry name" value="SERINE/THREONINE PROTEIN PHOSPHATASE"/>
    <property type="match status" value="1"/>
</dbReference>
<dbReference type="STRING" id="1561998.A0A1I7UF76"/>
<feature type="region of interest" description="Disordered" evidence="2">
    <location>
        <begin position="319"/>
        <end position="339"/>
    </location>
</feature>
<dbReference type="PROSITE" id="PS00125">
    <property type="entry name" value="SER_THR_PHOSPHATASE"/>
    <property type="match status" value="1"/>
</dbReference>
<feature type="compositionally biased region" description="Low complexity" evidence="2">
    <location>
        <begin position="1"/>
        <end position="18"/>
    </location>
</feature>
<protein>
    <recommendedName>
        <fullName evidence="1">Serine/threonine-protein phosphatase</fullName>
        <ecNumber evidence="1">3.1.3.16</ecNumber>
    </recommendedName>
</protein>
<name>A0A1I7UF76_9PELO</name>
<evidence type="ECO:0000259" key="3">
    <source>
        <dbReference type="PROSITE" id="PS00125"/>
    </source>
</evidence>
<dbReference type="InterPro" id="IPR006186">
    <property type="entry name" value="Ser/Thr-sp_prot-phosphatase"/>
</dbReference>
<keyword evidence="4" id="KW-1185">Reference proteome</keyword>